<dbReference type="InterPro" id="IPR005493">
    <property type="entry name" value="RraA/RraA-like"/>
</dbReference>
<dbReference type="EC" id="4.1.3.17" evidence="10"/>
<comment type="catalytic activity">
    <reaction evidence="1 10">
        <text>4-hydroxy-4-methyl-2-oxoglutarate = 2 pyruvate</text>
        <dbReference type="Rhea" id="RHEA:22748"/>
        <dbReference type="ChEBI" id="CHEBI:15361"/>
        <dbReference type="ChEBI" id="CHEBI:58276"/>
        <dbReference type="EC" id="4.1.3.17"/>
    </reaction>
</comment>
<evidence type="ECO:0000256" key="9">
    <source>
        <dbReference type="PIRSR" id="PIRSR605493-1"/>
    </source>
</evidence>
<evidence type="ECO:0000313" key="11">
    <source>
        <dbReference type="EMBL" id="MCL1107130.1"/>
    </source>
</evidence>
<dbReference type="Pfam" id="PF03737">
    <property type="entry name" value="RraA-like"/>
    <property type="match status" value="1"/>
</dbReference>
<dbReference type="EC" id="4.1.1.112" evidence="10"/>
<dbReference type="InterPro" id="IPR036704">
    <property type="entry name" value="RraA/RraA-like_sf"/>
</dbReference>
<evidence type="ECO:0000256" key="3">
    <source>
        <dbReference type="ARBA" id="ARBA00008621"/>
    </source>
</evidence>
<feature type="binding site" evidence="9">
    <location>
        <position position="98"/>
    </location>
    <ligand>
        <name>Mg(2+)</name>
        <dbReference type="ChEBI" id="CHEBI:18420"/>
    </ligand>
</feature>
<feature type="binding site" evidence="9">
    <location>
        <begin position="75"/>
        <end position="78"/>
    </location>
    <ligand>
        <name>substrate</name>
    </ligand>
</feature>
<gene>
    <name evidence="11" type="ORF">L2749_18070</name>
</gene>
<dbReference type="GO" id="GO:0008428">
    <property type="term" value="F:ribonuclease inhibitor activity"/>
    <property type="evidence" value="ECO:0007669"/>
    <property type="project" value="InterPro"/>
</dbReference>
<reference evidence="11" key="1">
    <citation type="submission" date="2022-01" db="EMBL/GenBank/DDBJ databases">
        <title>Whole genome-based taxonomy of the Shewanellaceae.</title>
        <authorList>
            <person name="Martin-Rodriguez A.J."/>
        </authorList>
    </citation>
    <scope>NUCLEOTIDE SEQUENCE</scope>
    <source>
        <strain evidence="11">DSM 23803</strain>
    </source>
</reference>
<evidence type="ECO:0000256" key="1">
    <source>
        <dbReference type="ARBA" id="ARBA00001342"/>
    </source>
</evidence>
<keyword evidence="12" id="KW-1185">Reference proteome</keyword>
<dbReference type="PANTHER" id="PTHR33254">
    <property type="entry name" value="4-HYDROXY-4-METHYL-2-OXOGLUTARATE ALDOLASE 3-RELATED"/>
    <property type="match status" value="1"/>
</dbReference>
<dbReference type="NCBIfam" id="TIGR01935">
    <property type="entry name" value="NOT-MenG"/>
    <property type="match status" value="1"/>
</dbReference>
<dbReference type="SUPFAM" id="SSF89562">
    <property type="entry name" value="RraA-like"/>
    <property type="match status" value="1"/>
</dbReference>
<protein>
    <recommendedName>
        <fullName evidence="10">4-hydroxy-4-methyl-2-oxoglutarate aldolase</fullName>
        <shortName evidence="10">HMG aldolase</shortName>
        <ecNumber evidence="10">4.1.1.112</ecNumber>
        <ecNumber evidence="10">4.1.3.17</ecNumber>
    </recommendedName>
    <alternativeName>
        <fullName evidence="10">Oxaloacetate decarboxylase</fullName>
    </alternativeName>
</protein>
<comment type="similarity">
    <text evidence="3 10">Belongs to the class II aldolase/RraA-like family.</text>
</comment>
<comment type="function">
    <text evidence="7 10">Catalyzes the aldol cleavage of 4-hydroxy-4-methyl-2-oxoglutarate (HMG) into 2 molecules of pyruvate. Also contains a secondary oxaloacetate (OAA) decarboxylase activity due to the common pyruvate enolate transition state formed following C-C bond cleavage in the retro-aldol and decarboxylation reactions.</text>
</comment>
<organism evidence="11 12">
    <name type="scientific">Shewanella algicola</name>
    <dbReference type="NCBI Taxonomy" id="640633"/>
    <lineage>
        <taxon>Bacteria</taxon>
        <taxon>Pseudomonadati</taxon>
        <taxon>Pseudomonadota</taxon>
        <taxon>Gammaproteobacteria</taxon>
        <taxon>Alteromonadales</taxon>
        <taxon>Shewanellaceae</taxon>
        <taxon>Shewanella</taxon>
    </lineage>
</organism>
<evidence type="ECO:0000256" key="4">
    <source>
        <dbReference type="ARBA" id="ARBA00011233"/>
    </source>
</evidence>
<accession>A0A9X1Z7F1</accession>
<dbReference type="NCBIfam" id="NF009134">
    <property type="entry name" value="PRK12487.1"/>
    <property type="match status" value="1"/>
</dbReference>
<dbReference type="GO" id="GO:0051252">
    <property type="term" value="P:regulation of RNA metabolic process"/>
    <property type="evidence" value="ECO:0007669"/>
    <property type="project" value="InterPro"/>
</dbReference>
<evidence type="ECO:0000256" key="5">
    <source>
        <dbReference type="ARBA" id="ARBA00022723"/>
    </source>
</evidence>
<comment type="catalytic activity">
    <reaction evidence="8 10">
        <text>oxaloacetate + H(+) = pyruvate + CO2</text>
        <dbReference type="Rhea" id="RHEA:15641"/>
        <dbReference type="ChEBI" id="CHEBI:15361"/>
        <dbReference type="ChEBI" id="CHEBI:15378"/>
        <dbReference type="ChEBI" id="CHEBI:16452"/>
        <dbReference type="ChEBI" id="CHEBI:16526"/>
        <dbReference type="EC" id="4.1.1.112"/>
    </reaction>
</comment>
<evidence type="ECO:0000313" key="12">
    <source>
        <dbReference type="Proteomes" id="UP001139408"/>
    </source>
</evidence>
<evidence type="ECO:0000256" key="8">
    <source>
        <dbReference type="ARBA" id="ARBA00047973"/>
    </source>
</evidence>
<proteinExistence type="inferred from homology"/>
<dbReference type="RefSeq" id="WP_188923933.1">
    <property type="nucleotide sequence ID" value="NZ_BMQI01000005.1"/>
</dbReference>
<name>A0A9X1Z7F1_9GAMM</name>
<dbReference type="NCBIfam" id="NF006875">
    <property type="entry name" value="PRK09372.1"/>
    <property type="match status" value="1"/>
</dbReference>
<dbReference type="CDD" id="cd16841">
    <property type="entry name" value="RraA_family"/>
    <property type="match status" value="1"/>
</dbReference>
<comment type="caution">
    <text evidence="11">The sequence shown here is derived from an EMBL/GenBank/DDBJ whole genome shotgun (WGS) entry which is preliminary data.</text>
</comment>
<dbReference type="GO" id="GO:0046872">
    <property type="term" value="F:metal ion binding"/>
    <property type="evidence" value="ECO:0007669"/>
    <property type="project" value="UniProtKB-KW"/>
</dbReference>
<evidence type="ECO:0000256" key="7">
    <source>
        <dbReference type="ARBA" id="ARBA00025046"/>
    </source>
</evidence>
<evidence type="ECO:0000256" key="2">
    <source>
        <dbReference type="ARBA" id="ARBA00001968"/>
    </source>
</evidence>
<dbReference type="GO" id="GO:0008948">
    <property type="term" value="F:oxaloacetate decarboxylase activity"/>
    <property type="evidence" value="ECO:0007669"/>
    <property type="project" value="UniProtKB-EC"/>
</dbReference>
<evidence type="ECO:0000256" key="6">
    <source>
        <dbReference type="ARBA" id="ARBA00023239"/>
    </source>
</evidence>
<dbReference type="GO" id="GO:0047443">
    <property type="term" value="F:4-hydroxy-4-methyl-2-oxoglutarate aldolase activity"/>
    <property type="evidence" value="ECO:0007669"/>
    <property type="project" value="UniProtKB-EC"/>
</dbReference>
<keyword evidence="9" id="KW-0460">Magnesium</keyword>
<keyword evidence="5 9" id="KW-0479">Metal-binding</keyword>
<comment type="cofactor">
    <cofactor evidence="9">
        <name>Mg(2+)</name>
        <dbReference type="ChEBI" id="CHEBI:18420"/>
    </cofactor>
</comment>
<comment type="cofactor">
    <cofactor evidence="2 10">
        <name>a divalent metal cation</name>
        <dbReference type="ChEBI" id="CHEBI:60240"/>
    </cofactor>
</comment>
<dbReference type="EMBL" id="JAKILJ010000049">
    <property type="protein sequence ID" value="MCL1107130.1"/>
    <property type="molecule type" value="Genomic_DNA"/>
</dbReference>
<dbReference type="PANTHER" id="PTHR33254:SF4">
    <property type="entry name" value="4-HYDROXY-4-METHYL-2-OXOGLUTARATE ALDOLASE 3-RELATED"/>
    <property type="match status" value="1"/>
</dbReference>
<evidence type="ECO:0000256" key="10">
    <source>
        <dbReference type="RuleBase" id="RU004338"/>
    </source>
</evidence>
<dbReference type="Proteomes" id="UP001139408">
    <property type="component" value="Unassembled WGS sequence"/>
</dbReference>
<dbReference type="InterPro" id="IPR010203">
    <property type="entry name" value="RraA"/>
</dbReference>
<dbReference type="Gene3D" id="3.50.30.40">
    <property type="entry name" value="Ribonuclease E inhibitor RraA/RraA-like"/>
    <property type="match status" value="1"/>
</dbReference>
<feature type="binding site" evidence="9">
    <location>
        <position position="97"/>
    </location>
    <ligand>
        <name>substrate</name>
    </ligand>
</feature>
<sequence length="164" mass="17708">MLDLLPDLFDHYPEKLTLLVNPWRSFGAKSIFFGEVVTVKCFEDNSMVKSELAKPGQGKVLVVDGGGSNRRALLGDMIALNAYENGWEGIIINGCVRDVGTINEIQIGVQALGSNPIKTEKKDVGEVNINIDIAGVNIAPGMMIYADLNGIAVSKHPLDLSILQ</sequence>
<dbReference type="AlphaFoldDB" id="A0A9X1Z7F1"/>
<keyword evidence="6 10" id="KW-0456">Lyase</keyword>
<comment type="subunit">
    <text evidence="4 10">Homotrimer.</text>
</comment>